<dbReference type="GO" id="GO:0016740">
    <property type="term" value="F:transferase activity"/>
    <property type="evidence" value="ECO:0007669"/>
    <property type="project" value="UniProtKB-KW"/>
</dbReference>
<dbReference type="OrthoDB" id="7914675at2"/>
<accession>A0A3D9Z2E2</accession>
<evidence type="ECO:0000313" key="1">
    <source>
        <dbReference type="EMBL" id="REF89344.1"/>
    </source>
</evidence>
<organism evidence="1 2">
    <name type="scientific">Methylovirgula ligni</name>
    <dbReference type="NCBI Taxonomy" id="569860"/>
    <lineage>
        <taxon>Bacteria</taxon>
        <taxon>Pseudomonadati</taxon>
        <taxon>Pseudomonadota</taxon>
        <taxon>Alphaproteobacteria</taxon>
        <taxon>Hyphomicrobiales</taxon>
        <taxon>Beijerinckiaceae</taxon>
        <taxon>Methylovirgula</taxon>
    </lineage>
</organism>
<keyword evidence="1" id="KW-0378">Hydrolase</keyword>
<dbReference type="EMBL" id="QUMO01000001">
    <property type="protein sequence ID" value="REF89344.1"/>
    <property type="molecule type" value="Genomic_DNA"/>
</dbReference>
<reference evidence="1 2" key="1">
    <citation type="submission" date="2018-08" db="EMBL/GenBank/DDBJ databases">
        <title>Genomic Encyclopedia of Type Strains, Phase IV (KMG-IV): sequencing the most valuable type-strain genomes for metagenomic binning, comparative biology and taxonomic classification.</title>
        <authorList>
            <person name="Goeker M."/>
        </authorList>
    </citation>
    <scope>NUCLEOTIDE SEQUENCE [LARGE SCALE GENOMIC DNA]</scope>
    <source>
        <strain evidence="1 2">BW863</strain>
    </source>
</reference>
<name>A0A3D9Z2E2_9HYPH</name>
<gene>
    <name evidence="1" type="ORF">DES32_0564</name>
</gene>
<dbReference type="RefSeq" id="WP_115835124.1">
    <property type="nucleotide sequence ID" value="NZ_CP025086.1"/>
</dbReference>
<proteinExistence type="predicted"/>
<comment type="caution">
    <text evidence="1">The sequence shown here is derived from an EMBL/GenBank/DDBJ whole genome shotgun (WGS) entry which is preliminary data.</text>
</comment>
<sequence length="360" mass="37960">MTAYVDGAAVPLEAATAEAARLLEGARLPLVAGLQTDVAGARAAILLAEKLRGAYDHAASDALLRDVGVLRQAGRMTTTANDVRIRADLVLLIGQRLTRLWPDLADRLALGTPPRLSADKAPRKIFWLGGEPDAAAAIGATEIAASAEQLPQAVAALRAAVAGRKSRLGGALAKNIAELAGHLQAAHFGAFVWSAETLDPLTIEALTGLVFDLNLKTRFTNLVFGPPQNAVGVLQTSGWMTGFPIRTGFGRGYPEHDVWRFDANRLVDTGEADAALWVSAYGASAPGWRRKVPFVALAVPGTSFPYPPKVNIEIGAPGQDHDAIEWTREIATFANVPAKAASDAPRVAEVIGLISEHLKG</sequence>
<keyword evidence="1" id="KW-0808">Transferase</keyword>
<evidence type="ECO:0000313" key="2">
    <source>
        <dbReference type="Proteomes" id="UP000256900"/>
    </source>
</evidence>
<dbReference type="Proteomes" id="UP000256900">
    <property type="component" value="Unassembled WGS sequence"/>
</dbReference>
<keyword evidence="2" id="KW-1185">Reference proteome</keyword>
<dbReference type="AlphaFoldDB" id="A0A3D9Z2E2"/>
<dbReference type="GO" id="GO:0016787">
    <property type="term" value="F:hydrolase activity"/>
    <property type="evidence" value="ECO:0007669"/>
    <property type="project" value="UniProtKB-KW"/>
</dbReference>
<protein>
    <submittedName>
        <fullName evidence="1">Formylmethanofuran dehydrogenase subunit B /formyltransferase/hydrolase complex subunit B</fullName>
    </submittedName>
</protein>